<dbReference type="Pfam" id="PF13560">
    <property type="entry name" value="HTH_31"/>
    <property type="match status" value="1"/>
</dbReference>
<proteinExistence type="predicted"/>
<name>A0A846YG61_9NOCA</name>
<dbReference type="SUPFAM" id="SSF47413">
    <property type="entry name" value="lambda repressor-like DNA-binding domains"/>
    <property type="match status" value="1"/>
</dbReference>
<evidence type="ECO:0000313" key="3">
    <source>
        <dbReference type="EMBL" id="NKY56642.1"/>
    </source>
</evidence>
<sequence>MERSELADFLRRRREQLTPAEVGLPPGSRRRTPGLRRDEVALLAGISTDYYTRLEQARGPRPSTQVLAALTRALRYTSDERDHVYFLCDHSPPGGSGPDKHVGPGMMHVLAKLDDTPAAVITDLGETLVQNRMHTLLIGDQTTLPGRHRFFAWRWFTDPAAREFCPPDDVDRISRRQVADLRATAARRAKDPDVLDYVGALRAASAEFEELWNEHLVSVRLSDVKSIVHPELGEIAFDCETLLTTSATQRLLIYRPRPGTDAAEKLELLRVIGTQRLDGSETVSPERPATVPYSRPAEVKDISA</sequence>
<evidence type="ECO:0000259" key="2">
    <source>
        <dbReference type="PROSITE" id="PS50943"/>
    </source>
</evidence>
<dbReference type="CDD" id="cd00093">
    <property type="entry name" value="HTH_XRE"/>
    <property type="match status" value="1"/>
</dbReference>
<organism evidence="3 4">
    <name type="scientific">Nocardia flavorosea</name>
    <dbReference type="NCBI Taxonomy" id="53429"/>
    <lineage>
        <taxon>Bacteria</taxon>
        <taxon>Bacillati</taxon>
        <taxon>Actinomycetota</taxon>
        <taxon>Actinomycetes</taxon>
        <taxon>Mycobacteriales</taxon>
        <taxon>Nocardiaceae</taxon>
        <taxon>Nocardia</taxon>
    </lineage>
</organism>
<dbReference type="RefSeq" id="WP_062978216.1">
    <property type="nucleotide sequence ID" value="NZ_JAAXOT010000004.1"/>
</dbReference>
<dbReference type="Pfam" id="PF17765">
    <property type="entry name" value="MLTR_LBD"/>
    <property type="match status" value="1"/>
</dbReference>
<dbReference type="PANTHER" id="PTHR35010">
    <property type="entry name" value="BLL4672 PROTEIN-RELATED"/>
    <property type="match status" value="1"/>
</dbReference>
<protein>
    <submittedName>
        <fullName evidence="3">Helix-turn-helix domain-containing protein</fullName>
    </submittedName>
</protein>
<dbReference type="Gene3D" id="1.10.260.40">
    <property type="entry name" value="lambda repressor-like DNA-binding domains"/>
    <property type="match status" value="1"/>
</dbReference>
<feature type="region of interest" description="Disordered" evidence="1">
    <location>
        <begin position="279"/>
        <end position="304"/>
    </location>
</feature>
<dbReference type="PANTHER" id="PTHR35010:SF2">
    <property type="entry name" value="BLL4672 PROTEIN"/>
    <property type="match status" value="1"/>
</dbReference>
<reference evidence="3 4" key="1">
    <citation type="submission" date="2020-04" db="EMBL/GenBank/DDBJ databases">
        <title>MicrobeNet Type strains.</title>
        <authorList>
            <person name="Nicholson A.C."/>
        </authorList>
    </citation>
    <scope>NUCLEOTIDE SEQUENCE [LARGE SCALE GENOMIC DNA]</scope>
    <source>
        <strain evidence="3 4">JCM 3332</strain>
    </source>
</reference>
<dbReference type="InterPro" id="IPR041413">
    <property type="entry name" value="MLTR_LBD"/>
</dbReference>
<dbReference type="InterPro" id="IPR001387">
    <property type="entry name" value="Cro/C1-type_HTH"/>
</dbReference>
<dbReference type="GO" id="GO:0003677">
    <property type="term" value="F:DNA binding"/>
    <property type="evidence" value="ECO:0007669"/>
    <property type="project" value="InterPro"/>
</dbReference>
<dbReference type="SMART" id="SM00530">
    <property type="entry name" value="HTH_XRE"/>
    <property type="match status" value="1"/>
</dbReference>
<dbReference type="PROSITE" id="PS50943">
    <property type="entry name" value="HTH_CROC1"/>
    <property type="match status" value="1"/>
</dbReference>
<dbReference type="AlphaFoldDB" id="A0A846YG61"/>
<comment type="caution">
    <text evidence="3">The sequence shown here is derived from an EMBL/GenBank/DDBJ whole genome shotgun (WGS) entry which is preliminary data.</text>
</comment>
<evidence type="ECO:0000256" key="1">
    <source>
        <dbReference type="SAM" id="MobiDB-lite"/>
    </source>
</evidence>
<dbReference type="Gene3D" id="3.30.450.180">
    <property type="match status" value="1"/>
</dbReference>
<gene>
    <name evidence="3" type="ORF">HGA15_10860</name>
</gene>
<accession>A0A846YG61</accession>
<dbReference type="Proteomes" id="UP000570678">
    <property type="component" value="Unassembled WGS sequence"/>
</dbReference>
<evidence type="ECO:0000313" key="4">
    <source>
        <dbReference type="Proteomes" id="UP000570678"/>
    </source>
</evidence>
<keyword evidence="4" id="KW-1185">Reference proteome</keyword>
<feature type="domain" description="HTH cro/C1-type" evidence="2">
    <location>
        <begin position="34"/>
        <end position="81"/>
    </location>
</feature>
<dbReference type="InterPro" id="IPR010982">
    <property type="entry name" value="Lambda_DNA-bd_dom_sf"/>
</dbReference>
<dbReference type="EMBL" id="JAAXOT010000004">
    <property type="protein sequence ID" value="NKY56642.1"/>
    <property type="molecule type" value="Genomic_DNA"/>
</dbReference>